<dbReference type="PANTHER" id="PTHR43364:SF4">
    <property type="entry name" value="NAD(P)-LINKED OXIDOREDUCTASE SUPERFAMILY PROTEIN"/>
    <property type="match status" value="1"/>
</dbReference>
<dbReference type="PANTHER" id="PTHR43364">
    <property type="entry name" value="NADH-SPECIFIC METHYLGLYOXAL REDUCTASE-RELATED"/>
    <property type="match status" value="1"/>
</dbReference>
<dbReference type="OrthoDB" id="9768793at2"/>
<organism evidence="3 4">
    <name type="scientific">Amycolatopsis acidiphila</name>
    <dbReference type="NCBI Taxonomy" id="715473"/>
    <lineage>
        <taxon>Bacteria</taxon>
        <taxon>Bacillati</taxon>
        <taxon>Actinomycetota</taxon>
        <taxon>Actinomycetes</taxon>
        <taxon>Pseudonocardiales</taxon>
        <taxon>Pseudonocardiaceae</taxon>
        <taxon>Amycolatopsis</taxon>
    </lineage>
</organism>
<keyword evidence="1" id="KW-0560">Oxidoreductase</keyword>
<evidence type="ECO:0000256" key="1">
    <source>
        <dbReference type="ARBA" id="ARBA00023002"/>
    </source>
</evidence>
<dbReference type="InterPro" id="IPR020471">
    <property type="entry name" value="AKR"/>
</dbReference>
<dbReference type="Proteomes" id="UP000318578">
    <property type="component" value="Unassembled WGS sequence"/>
</dbReference>
<evidence type="ECO:0000313" key="4">
    <source>
        <dbReference type="Proteomes" id="UP000318578"/>
    </source>
</evidence>
<proteinExistence type="predicted"/>
<dbReference type="Pfam" id="PF00248">
    <property type="entry name" value="Aldo_ket_red"/>
    <property type="match status" value="1"/>
</dbReference>
<dbReference type="InterPro" id="IPR018170">
    <property type="entry name" value="Aldo/ket_reductase_CS"/>
</dbReference>
<feature type="domain" description="NADP-dependent oxidoreductase" evidence="2">
    <location>
        <begin position="16"/>
        <end position="306"/>
    </location>
</feature>
<gene>
    <name evidence="3" type="ORF">FNH06_04295</name>
</gene>
<keyword evidence="4" id="KW-1185">Reference proteome</keyword>
<dbReference type="GO" id="GO:0005829">
    <property type="term" value="C:cytosol"/>
    <property type="evidence" value="ECO:0007669"/>
    <property type="project" value="TreeGrafter"/>
</dbReference>
<sequence length="321" mass="35045">MRQVCLGSTGLEVSAIAFGTWAFGGDWGTVDIEESTAVIHKALDLGITLFDTAQGYGFGAAERLLGDALRQRVKREDVVIATKGGLRMDGDALVRDAGATWLREGVESSLRSLGTDHIDLFQIHWPDPNTPAEETAQALERLVGEGKIRYVGVSNYGVEEMEELRTLGRLETLQPPYHMFHRDIETEILPYTAKHDLGVLVYGPLAHGLLGGRMSPATTFAADDWRGKSLDFTGETFLRNLRVVDRLKEFAADRGITLPTLAAGWTLAHPAIDVTIVGARRPSQLNYTAAADLPLSEQDLAEIDLILADSVPMWGPHPEGM</sequence>
<dbReference type="CDD" id="cd19084">
    <property type="entry name" value="AKR_AKR11B1-like"/>
    <property type="match status" value="1"/>
</dbReference>
<dbReference type="AlphaFoldDB" id="A0A558ALA5"/>
<dbReference type="InterPro" id="IPR036812">
    <property type="entry name" value="NAD(P)_OxRdtase_dom_sf"/>
</dbReference>
<dbReference type="EMBL" id="VJZA01000004">
    <property type="protein sequence ID" value="TVT25045.1"/>
    <property type="molecule type" value="Genomic_DNA"/>
</dbReference>
<accession>A0A558ALA5</accession>
<dbReference type="InterPro" id="IPR050523">
    <property type="entry name" value="AKR_Detox_Biosynth"/>
</dbReference>
<dbReference type="SUPFAM" id="SSF51430">
    <property type="entry name" value="NAD(P)-linked oxidoreductase"/>
    <property type="match status" value="1"/>
</dbReference>
<dbReference type="GO" id="GO:0016491">
    <property type="term" value="F:oxidoreductase activity"/>
    <property type="evidence" value="ECO:0007669"/>
    <property type="project" value="UniProtKB-KW"/>
</dbReference>
<evidence type="ECO:0000313" key="3">
    <source>
        <dbReference type="EMBL" id="TVT25045.1"/>
    </source>
</evidence>
<dbReference type="PROSITE" id="PS00062">
    <property type="entry name" value="ALDOKETO_REDUCTASE_2"/>
    <property type="match status" value="1"/>
</dbReference>
<protein>
    <submittedName>
        <fullName evidence="3">Aldo/keto reductase</fullName>
    </submittedName>
</protein>
<dbReference type="RefSeq" id="WP_144633883.1">
    <property type="nucleotide sequence ID" value="NZ_BNAX01000015.1"/>
</dbReference>
<name>A0A558ALA5_9PSEU</name>
<evidence type="ECO:0000259" key="2">
    <source>
        <dbReference type="Pfam" id="PF00248"/>
    </source>
</evidence>
<dbReference type="FunFam" id="3.20.20.100:FF:000004">
    <property type="entry name" value="Oxidoreductase, aldo/keto reductase"/>
    <property type="match status" value="1"/>
</dbReference>
<dbReference type="Gene3D" id="3.20.20.100">
    <property type="entry name" value="NADP-dependent oxidoreductase domain"/>
    <property type="match status" value="1"/>
</dbReference>
<comment type="caution">
    <text evidence="3">The sequence shown here is derived from an EMBL/GenBank/DDBJ whole genome shotgun (WGS) entry which is preliminary data.</text>
</comment>
<dbReference type="InterPro" id="IPR023210">
    <property type="entry name" value="NADP_OxRdtase_dom"/>
</dbReference>
<reference evidence="3 4" key="1">
    <citation type="submission" date="2019-07" db="EMBL/GenBank/DDBJ databases">
        <title>New species of Amycolatopsis and Streptomyces.</title>
        <authorList>
            <person name="Duangmal K."/>
            <person name="Teo W.F.A."/>
            <person name="Lipun K."/>
        </authorList>
    </citation>
    <scope>NUCLEOTIDE SEQUENCE [LARGE SCALE GENOMIC DNA]</scope>
    <source>
        <strain evidence="3 4">JCM 30562</strain>
    </source>
</reference>
<dbReference type="PRINTS" id="PR00069">
    <property type="entry name" value="ALDKETRDTASE"/>
</dbReference>